<evidence type="ECO:0000256" key="2">
    <source>
        <dbReference type="ARBA" id="ARBA00012438"/>
    </source>
</evidence>
<feature type="transmembrane region" description="Helical" evidence="9">
    <location>
        <begin position="6"/>
        <end position="31"/>
    </location>
</feature>
<dbReference type="InterPro" id="IPR011712">
    <property type="entry name" value="Sig_transdc_His_kin_sub3_dim/P"/>
</dbReference>
<dbReference type="InterPro" id="IPR036890">
    <property type="entry name" value="HATPase_C_sf"/>
</dbReference>
<evidence type="ECO:0000256" key="5">
    <source>
        <dbReference type="ARBA" id="ARBA00022741"/>
    </source>
</evidence>
<evidence type="ECO:0000259" key="11">
    <source>
        <dbReference type="Pfam" id="PF07730"/>
    </source>
</evidence>
<comment type="caution">
    <text evidence="12">The sequence shown here is derived from an EMBL/GenBank/DDBJ whole genome shotgun (WGS) entry which is preliminary data.</text>
</comment>
<feature type="domain" description="Signal transduction histidine kinase subgroup 3 dimerisation and phosphoacceptor" evidence="11">
    <location>
        <begin position="68"/>
        <end position="127"/>
    </location>
</feature>
<dbReference type="EMBL" id="JAMZEL010000009">
    <property type="protein sequence ID" value="MCP1384729.1"/>
    <property type="molecule type" value="Genomic_DNA"/>
</dbReference>
<dbReference type="GO" id="GO:0016301">
    <property type="term" value="F:kinase activity"/>
    <property type="evidence" value="ECO:0007669"/>
    <property type="project" value="UniProtKB-KW"/>
</dbReference>
<keyword evidence="9" id="KW-1133">Transmembrane helix</keyword>
<dbReference type="InterPro" id="IPR050482">
    <property type="entry name" value="Sensor_HK_TwoCompSys"/>
</dbReference>
<dbReference type="SUPFAM" id="SSF55874">
    <property type="entry name" value="ATPase domain of HSP90 chaperone/DNA topoisomerase II/histidine kinase"/>
    <property type="match status" value="1"/>
</dbReference>
<dbReference type="PANTHER" id="PTHR24421:SF10">
    <property type="entry name" value="NITRATE_NITRITE SENSOR PROTEIN NARQ"/>
    <property type="match status" value="1"/>
</dbReference>
<organism evidence="12 13">
    <name type="scientific">Runella salmonicolor</name>
    <dbReference type="NCBI Taxonomy" id="2950278"/>
    <lineage>
        <taxon>Bacteria</taxon>
        <taxon>Pseudomonadati</taxon>
        <taxon>Bacteroidota</taxon>
        <taxon>Cytophagia</taxon>
        <taxon>Cytophagales</taxon>
        <taxon>Spirosomataceae</taxon>
        <taxon>Runella</taxon>
    </lineage>
</organism>
<dbReference type="Gene3D" id="1.20.5.1930">
    <property type="match status" value="1"/>
</dbReference>
<keyword evidence="7" id="KW-0067">ATP-binding</keyword>
<keyword evidence="13" id="KW-1185">Reference proteome</keyword>
<evidence type="ECO:0000256" key="1">
    <source>
        <dbReference type="ARBA" id="ARBA00000085"/>
    </source>
</evidence>
<proteinExistence type="predicted"/>
<gene>
    <name evidence="12" type="ORF">NCI00_20000</name>
</gene>
<dbReference type="EC" id="2.7.13.3" evidence="2"/>
<protein>
    <recommendedName>
        <fullName evidence="2">histidine kinase</fullName>
        <ecNumber evidence="2">2.7.13.3</ecNumber>
    </recommendedName>
</protein>
<feature type="domain" description="Histidine kinase/HSP90-like ATPase" evidence="10">
    <location>
        <begin position="170"/>
        <end position="257"/>
    </location>
</feature>
<keyword evidence="9" id="KW-0472">Membrane</keyword>
<evidence type="ECO:0000313" key="12">
    <source>
        <dbReference type="EMBL" id="MCP1384729.1"/>
    </source>
</evidence>
<dbReference type="Proteomes" id="UP001204772">
    <property type="component" value="Unassembled WGS sequence"/>
</dbReference>
<keyword evidence="9" id="KW-0812">Transmembrane</keyword>
<dbReference type="Pfam" id="PF07730">
    <property type="entry name" value="HisKA_3"/>
    <property type="match status" value="1"/>
</dbReference>
<dbReference type="PANTHER" id="PTHR24421">
    <property type="entry name" value="NITRATE/NITRITE SENSOR PROTEIN NARX-RELATED"/>
    <property type="match status" value="1"/>
</dbReference>
<evidence type="ECO:0000259" key="10">
    <source>
        <dbReference type="Pfam" id="PF02518"/>
    </source>
</evidence>
<keyword evidence="4" id="KW-0808">Transferase</keyword>
<evidence type="ECO:0000256" key="4">
    <source>
        <dbReference type="ARBA" id="ARBA00022679"/>
    </source>
</evidence>
<keyword evidence="8" id="KW-0902">Two-component regulatory system</keyword>
<comment type="catalytic activity">
    <reaction evidence="1">
        <text>ATP + protein L-histidine = ADP + protein N-phospho-L-histidine.</text>
        <dbReference type="EC" id="2.7.13.3"/>
    </reaction>
</comment>
<keyword evidence="6 12" id="KW-0418">Kinase</keyword>
<evidence type="ECO:0000256" key="6">
    <source>
        <dbReference type="ARBA" id="ARBA00022777"/>
    </source>
</evidence>
<evidence type="ECO:0000256" key="8">
    <source>
        <dbReference type="ARBA" id="ARBA00023012"/>
    </source>
</evidence>
<evidence type="ECO:0000313" key="13">
    <source>
        <dbReference type="Proteomes" id="UP001204772"/>
    </source>
</evidence>
<keyword evidence="3" id="KW-0597">Phosphoprotein</keyword>
<name>A0ABT1FSI7_9BACT</name>
<keyword evidence="5" id="KW-0547">Nucleotide-binding</keyword>
<accession>A0ABT1FSI7</accession>
<dbReference type="RefSeq" id="WP_253530506.1">
    <property type="nucleotide sequence ID" value="NZ_JAMZEL010000009.1"/>
</dbReference>
<dbReference type="Pfam" id="PF02518">
    <property type="entry name" value="HATPase_c"/>
    <property type="match status" value="1"/>
</dbReference>
<dbReference type="InterPro" id="IPR003594">
    <property type="entry name" value="HATPase_dom"/>
</dbReference>
<evidence type="ECO:0000256" key="7">
    <source>
        <dbReference type="ARBA" id="ARBA00022840"/>
    </source>
</evidence>
<evidence type="ECO:0000256" key="9">
    <source>
        <dbReference type="SAM" id="Phobius"/>
    </source>
</evidence>
<reference evidence="12 13" key="1">
    <citation type="submission" date="2022-06" db="EMBL/GenBank/DDBJ databases">
        <title>Runella sp. S5 genome sequencing.</title>
        <authorList>
            <person name="Park S."/>
        </authorList>
    </citation>
    <scope>NUCLEOTIDE SEQUENCE [LARGE SCALE GENOMIC DNA]</scope>
    <source>
        <strain evidence="12 13">S5</strain>
    </source>
</reference>
<evidence type="ECO:0000256" key="3">
    <source>
        <dbReference type="ARBA" id="ARBA00022553"/>
    </source>
</evidence>
<sequence>MAKNELTLFLILVNVTILIFIGGIAVFVILYRQRKIQHEKEKQLLRQLHHQALIETQLDVQKLTMFDIGREIHDNVGQKLTLASLYTQRLLYARQAEYQEQQVTEIAKIINDSLQDLRQLSKSLVQPELAQKSLFELLMQESVQVNQAGMCQLQINMSPSDLFFSVAAKNNLFRLAQEFIQNSLKHAFCQHIWIDIQQKDDIVYFHFTDDGKGFDIHTKITGIGLSNIKRRANELQVIDYAFTSVVHQGTDLRFALKL</sequence>
<dbReference type="Gene3D" id="3.30.565.10">
    <property type="entry name" value="Histidine kinase-like ATPase, C-terminal domain"/>
    <property type="match status" value="1"/>
</dbReference>